<accession>A0A4Y2NZ00</accession>
<dbReference type="EMBL" id="BGPR01010113">
    <property type="protein sequence ID" value="GBN44314.1"/>
    <property type="molecule type" value="Genomic_DNA"/>
</dbReference>
<reference evidence="2 3" key="1">
    <citation type="journal article" date="2019" name="Sci. Rep.">
        <title>Orb-weaving spider Araneus ventricosus genome elucidates the spidroin gene catalogue.</title>
        <authorList>
            <person name="Kono N."/>
            <person name="Nakamura H."/>
            <person name="Ohtoshi R."/>
            <person name="Moran D.A.P."/>
            <person name="Shinohara A."/>
            <person name="Yoshida Y."/>
            <person name="Fujiwara M."/>
            <person name="Mori M."/>
            <person name="Tomita M."/>
            <person name="Arakawa K."/>
        </authorList>
    </citation>
    <scope>NUCLEOTIDE SEQUENCE [LARGE SCALE GENOMIC DNA]</scope>
</reference>
<name>A0A4Y2NZ00_ARAVE</name>
<gene>
    <name evidence="2" type="ORF">AVEN_38959_1</name>
</gene>
<feature type="compositionally biased region" description="Basic and acidic residues" evidence="1">
    <location>
        <begin position="47"/>
        <end position="58"/>
    </location>
</feature>
<evidence type="ECO:0000256" key="1">
    <source>
        <dbReference type="SAM" id="MobiDB-lite"/>
    </source>
</evidence>
<dbReference type="Proteomes" id="UP000499080">
    <property type="component" value="Unassembled WGS sequence"/>
</dbReference>
<evidence type="ECO:0000313" key="2">
    <source>
        <dbReference type="EMBL" id="GBN44314.1"/>
    </source>
</evidence>
<dbReference type="AlphaFoldDB" id="A0A4Y2NZ00"/>
<keyword evidence="3" id="KW-1185">Reference proteome</keyword>
<evidence type="ECO:0000313" key="3">
    <source>
        <dbReference type="Proteomes" id="UP000499080"/>
    </source>
</evidence>
<protein>
    <submittedName>
        <fullName evidence="2">Uncharacterized protein</fullName>
    </submittedName>
</protein>
<feature type="region of interest" description="Disordered" evidence="1">
    <location>
        <begin position="45"/>
        <end position="68"/>
    </location>
</feature>
<sequence length="102" mass="11153">MFPLQRAFSPPAKSLPQPGASLSVDFDLLPTAYHIGECFHYTTTHSTRNDAEPNRDNKWFPASNTLTPSSPVDDDEAFAEWNEIFAAINRKSVLSLAASGGV</sequence>
<organism evidence="2 3">
    <name type="scientific">Araneus ventricosus</name>
    <name type="common">Orbweaver spider</name>
    <name type="synonym">Epeira ventricosa</name>
    <dbReference type="NCBI Taxonomy" id="182803"/>
    <lineage>
        <taxon>Eukaryota</taxon>
        <taxon>Metazoa</taxon>
        <taxon>Ecdysozoa</taxon>
        <taxon>Arthropoda</taxon>
        <taxon>Chelicerata</taxon>
        <taxon>Arachnida</taxon>
        <taxon>Araneae</taxon>
        <taxon>Araneomorphae</taxon>
        <taxon>Entelegynae</taxon>
        <taxon>Araneoidea</taxon>
        <taxon>Araneidae</taxon>
        <taxon>Araneus</taxon>
    </lineage>
</organism>
<comment type="caution">
    <text evidence="2">The sequence shown here is derived from an EMBL/GenBank/DDBJ whole genome shotgun (WGS) entry which is preliminary data.</text>
</comment>
<proteinExistence type="predicted"/>